<dbReference type="OrthoDB" id="4963323at2"/>
<gene>
    <name evidence="2" type="ORF">SAMN04487966_10712</name>
</gene>
<reference evidence="2 3" key="1">
    <citation type="submission" date="2016-10" db="EMBL/GenBank/DDBJ databases">
        <authorList>
            <person name="de Groot N.N."/>
        </authorList>
    </citation>
    <scope>NUCLEOTIDE SEQUENCE [LARGE SCALE GENOMIC DNA]</scope>
    <source>
        <strain evidence="2 3">CGMCC 1.7054</strain>
    </source>
</reference>
<evidence type="ECO:0000256" key="1">
    <source>
        <dbReference type="SAM" id="MobiDB-lite"/>
    </source>
</evidence>
<dbReference type="InterPro" id="IPR046553">
    <property type="entry name" value="DUF6707"/>
</dbReference>
<proteinExistence type="predicted"/>
<dbReference type="AlphaFoldDB" id="A0A1I7MN49"/>
<sequence length="308" mass="33900">MAESPSRQSASRRPDGGGDYLRSVRAAQVQAGDRFLTRQGDPSAPVESVRTTRDDFGTPALVVATLSDGREVRIAYGSTIRVRTARPAAALDAATDLAEVEEGSPEAVIVQIAQRHPDEQRVLGLAAKLSRGINMRSGSQLEDIDTLAKYLFTDLDDSDGALQATELLTDLPFDGAMGRWKSIESALALAANIHHHRGEDEMARAFGSRLAEPDEAETDHLKAKLTAEFRQRQLNEPNLYDREIARAHAMGDLETERSWRDQRLATLMYLRARGGSETLSDEELDRRVNREVAAVRELAQRIAAQNQG</sequence>
<organism evidence="2 3">
    <name type="scientific">Micrococcus terreus</name>
    <dbReference type="NCBI Taxonomy" id="574650"/>
    <lineage>
        <taxon>Bacteria</taxon>
        <taxon>Bacillati</taxon>
        <taxon>Actinomycetota</taxon>
        <taxon>Actinomycetes</taxon>
        <taxon>Micrococcales</taxon>
        <taxon>Micrococcaceae</taxon>
        <taxon>Micrococcus</taxon>
    </lineage>
</organism>
<evidence type="ECO:0000313" key="2">
    <source>
        <dbReference type="EMBL" id="SFV23354.1"/>
    </source>
</evidence>
<evidence type="ECO:0000313" key="3">
    <source>
        <dbReference type="Proteomes" id="UP000198881"/>
    </source>
</evidence>
<dbReference type="RefSeq" id="WP_091697574.1">
    <property type="nucleotide sequence ID" value="NZ_FPCG01000007.1"/>
</dbReference>
<feature type="compositionally biased region" description="Polar residues" evidence="1">
    <location>
        <begin position="1"/>
        <end position="11"/>
    </location>
</feature>
<accession>A0A1I7MN49</accession>
<dbReference type="EMBL" id="FPCG01000007">
    <property type="protein sequence ID" value="SFV23354.1"/>
    <property type="molecule type" value="Genomic_DNA"/>
</dbReference>
<protein>
    <submittedName>
        <fullName evidence="2">Uncharacterized protein</fullName>
    </submittedName>
</protein>
<dbReference type="Pfam" id="PF20453">
    <property type="entry name" value="DUF6707"/>
    <property type="match status" value="1"/>
</dbReference>
<name>A0A1I7MN49_9MICC</name>
<keyword evidence="3" id="KW-1185">Reference proteome</keyword>
<dbReference type="Proteomes" id="UP000198881">
    <property type="component" value="Unassembled WGS sequence"/>
</dbReference>
<dbReference type="STRING" id="574650.SAMN04487966_10712"/>
<feature type="region of interest" description="Disordered" evidence="1">
    <location>
        <begin position="1"/>
        <end position="21"/>
    </location>
</feature>